<dbReference type="InterPro" id="IPR009288">
    <property type="entry name" value="AIG2-like_dom"/>
</dbReference>
<dbReference type="AlphaFoldDB" id="A0A7X1ZCY3"/>
<protein>
    <recommendedName>
        <fullName evidence="4">Gamma-glutamylcyclotransferase AIG2-like domain-containing protein</fullName>
    </recommendedName>
</protein>
<evidence type="ECO:0000313" key="5">
    <source>
        <dbReference type="EMBL" id="MQX36268.1"/>
    </source>
</evidence>
<dbReference type="GO" id="GO:0003839">
    <property type="term" value="F:gamma-glutamylcyclotransferase activity"/>
    <property type="evidence" value="ECO:0007669"/>
    <property type="project" value="InterPro"/>
</dbReference>
<reference evidence="5 6" key="1">
    <citation type="submission" date="2019-10" db="EMBL/GenBank/DDBJ databases">
        <title>Draft whole-genome sequence of the purple nonsulfur photosynthetic bacterium Roseospira navarrensis DSM 15114.</title>
        <authorList>
            <person name="Kyndt J.A."/>
            <person name="Meyer T.E."/>
        </authorList>
    </citation>
    <scope>NUCLEOTIDE SEQUENCE [LARGE SCALE GENOMIC DNA]</scope>
    <source>
        <strain evidence="5 6">DSM 15114</strain>
    </source>
</reference>
<evidence type="ECO:0000259" key="4">
    <source>
        <dbReference type="Pfam" id="PF06094"/>
    </source>
</evidence>
<dbReference type="EMBL" id="WIVE01000015">
    <property type="protein sequence ID" value="MQX36268.1"/>
    <property type="molecule type" value="Genomic_DNA"/>
</dbReference>
<dbReference type="InterPro" id="IPR036568">
    <property type="entry name" value="GGCT-like_sf"/>
</dbReference>
<organism evidence="5 6">
    <name type="scientific">Roseospira navarrensis</name>
    <dbReference type="NCBI Taxonomy" id="140058"/>
    <lineage>
        <taxon>Bacteria</taxon>
        <taxon>Pseudomonadati</taxon>
        <taxon>Pseudomonadota</taxon>
        <taxon>Alphaproteobacteria</taxon>
        <taxon>Rhodospirillales</taxon>
        <taxon>Rhodospirillaceae</taxon>
        <taxon>Roseospira</taxon>
    </lineage>
</organism>
<evidence type="ECO:0000256" key="1">
    <source>
        <dbReference type="ARBA" id="ARBA00023239"/>
    </source>
</evidence>
<dbReference type="PANTHER" id="PTHR12935">
    <property type="entry name" value="GAMMA-GLUTAMYLCYCLOTRANSFERASE"/>
    <property type="match status" value="1"/>
</dbReference>
<dbReference type="InterPro" id="IPR017939">
    <property type="entry name" value="G-Glutamylcylcotransferase"/>
</dbReference>
<gene>
    <name evidence="5" type="ORF">GHC57_07025</name>
</gene>
<accession>A0A7X1ZCY3</accession>
<dbReference type="InterPro" id="IPR013024">
    <property type="entry name" value="GGCT-like"/>
</dbReference>
<dbReference type="Proteomes" id="UP000434582">
    <property type="component" value="Unassembled WGS sequence"/>
</dbReference>
<keyword evidence="6" id="KW-1185">Reference proteome</keyword>
<evidence type="ECO:0000256" key="3">
    <source>
        <dbReference type="PIRSR" id="PIRSR617939-2"/>
    </source>
</evidence>
<keyword evidence="1" id="KW-0456">Lyase</keyword>
<dbReference type="SUPFAM" id="SSF110857">
    <property type="entry name" value="Gamma-glutamyl cyclotransferase-like"/>
    <property type="match status" value="1"/>
</dbReference>
<dbReference type="Gene3D" id="3.10.490.10">
    <property type="entry name" value="Gamma-glutamyl cyclotransferase-like"/>
    <property type="match status" value="1"/>
</dbReference>
<comment type="caution">
    <text evidence="5">The sequence shown here is derived from an EMBL/GenBank/DDBJ whole genome shotgun (WGS) entry which is preliminary data.</text>
</comment>
<feature type="active site" description="Proton acceptor" evidence="2">
    <location>
        <position position="107"/>
    </location>
</feature>
<name>A0A7X1ZCY3_9PROT</name>
<evidence type="ECO:0000313" key="6">
    <source>
        <dbReference type="Proteomes" id="UP000434582"/>
    </source>
</evidence>
<feature type="domain" description="Gamma-glutamylcyclotransferase AIG2-like" evidence="4">
    <location>
        <begin position="40"/>
        <end position="138"/>
    </location>
</feature>
<proteinExistence type="predicted"/>
<dbReference type="PANTHER" id="PTHR12935:SF0">
    <property type="entry name" value="GAMMA-GLUTAMYLCYCLOTRANSFERASE"/>
    <property type="match status" value="1"/>
</dbReference>
<evidence type="ECO:0000256" key="2">
    <source>
        <dbReference type="PIRSR" id="PIRSR617939-1"/>
    </source>
</evidence>
<feature type="binding site" evidence="3">
    <location>
        <begin position="40"/>
        <end position="45"/>
    </location>
    <ligand>
        <name>substrate</name>
    </ligand>
</feature>
<dbReference type="CDD" id="cd06661">
    <property type="entry name" value="GGCT_like"/>
    <property type="match status" value="1"/>
</dbReference>
<sequence>MGGPSGWCDEGLSPLYCPDRVTEQGQAVPLRDQAQPGVLYFAYGSNLSRTRMAGRCPASRPLWRAWAPGWALRFERVATIVPAPSACVPGAVYRLTEACEAALDRIEGIHEGRYRRHSLTAVDAHGRPMPALTYVKIDARRGPPVPAYLGHIEAGYRDWTLEVWALSQAVSAADAAEPSSTDGGGTL</sequence>
<dbReference type="OrthoDB" id="141582at2"/>
<dbReference type="Pfam" id="PF06094">
    <property type="entry name" value="GGACT"/>
    <property type="match status" value="1"/>
</dbReference>